<feature type="transmembrane region" description="Helical" evidence="2">
    <location>
        <begin position="20"/>
        <end position="41"/>
    </location>
</feature>
<keyword evidence="2" id="KW-0812">Transmembrane</keyword>
<evidence type="ECO:0000313" key="4">
    <source>
        <dbReference type="Proteomes" id="UP001149140"/>
    </source>
</evidence>
<accession>A0A9X3MV29</accession>
<organism evidence="3 4">
    <name type="scientific">Solirubrobacter ginsenosidimutans</name>
    <dbReference type="NCBI Taxonomy" id="490573"/>
    <lineage>
        <taxon>Bacteria</taxon>
        <taxon>Bacillati</taxon>
        <taxon>Actinomycetota</taxon>
        <taxon>Thermoleophilia</taxon>
        <taxon>Solirubrobacterales</taxon>
        <taxon>Solirubrobacteraceae</taxon>
        <taxon>Solirubrobacter</taxon>
    </lineage>
</organism>
<evidence type="ECO:0000313" key="3">
    <source>
        <dbReference type="EMBL" id="MDA0160403.1"/>
    </source>
</evidence>
<dbReference type="EMBL" id="JAPDOD010000005">
    <property type="protein sequence ID" value="MDA0160403.1"/>
    <property type="molecule type" value="Genomic_DNA"/>
</dbReference>
<evidence type="ECO:0000256" key="1">
    <source>
        <dbReference type="SAM" id="MobiDB-lite"/>
    </source>
</evidence>
<proteinExistence type="predicted"/>
<dbReference type="AlphaFoldDB" id="A0A9X3MV29"/>
<dbReference type="Proteomes" id="UP001149140">
    <property type="component" value="Unassembled WGS sequence"/>
</dbReference>
<protein>
    <submittedName>
        <fullName evidence="3">Uncharacterized protein</fullName>
    </submittedName>
</protein>
<gene>
    <name evidence="3" type="ORF">OM076_09010</name>
</gene>
<keyword evidence="4" id="KW-1185">Reference proteome</keyword>
<feature type="compositionally biased region" description="Acidic residues" evidence="1">
    <location>
        <begin position="146"/>
        <end position="161"/>
    </location>
</feature>
<dbReference type="RefSeq" id="WP_270039219.1">
    <property type="nucleotide sequence ID" value="NZ_JAPDOD010000005.1"/>
</dbReference>
<keyword evidence="2" id="KW-0472">Membrane</keyword>
<name>A0A9X3MV29_9ACTN</name>
<sequence length="168" mass="18265">MDSNEQHNNNATVTFNKRTARIAAIGALVMALLATGLTLTTNHVQAQYKQRDDRYAALAIKTDRDEQAAMLAASRAQDAAVKDAVAVEKKRSARVIKRVVRKMKRSGRRKVNEAYAKGQRDGYSSGNAAGYNAGHSTGRDEGYSEGLEEASDDLSCSDDPDVPLPYCN</sequence>
<comment type="caution">
    <text evidence="3">The sequence shown here is derived from an EMBL/GenBank/DDBJ whole genome shotgun (WGS) entry which is preliminary data.</text>
</comment>
<reference evidence="3" key="1">
    <citation type="submission" date="2022-10" db="EMBL/GenBank/DDBJ databases">
        <title>The WGS of Solirubrobacter ginsenosidimutans DSM 21036.</title>
        <authorList>
            <person name="Jiang Z."/>
        </authorList>
    </citation>
    <scope>NUCLEOTIDE SEQUENCE</scope>
    <source>
        <strain evidence="3">DSM 21036</strain>
    </source>
</reference>
<evidence type="ECO:0000256" key="2">
    <source>
        <dbReference type="SAM" id="Phobius"/>
    </source>
</evidence>
<feature type="region of interest" description="Disordered" evidence="1">
    <location>
        <begin position="101"/>
        <end position="168"/>
    </location>
</feature>
<keyword evidence="2" id="KW-1133">Transmembrane helix</keyword>